<protein>
    <submittedName>
        <fullName evidence="3">Phenylacetic acid degradation operon negative regulatory protein PaaX</fullName>
    </submittedName>
</protein>
<sequence>MAGFVETLLDRFHERTPIRAGSLIVTVFGDAVVPRGGVLSLASLHEIMRAFRISDTLVRTALSRLVTEGWFERWKVGRNSYYRLAPRGQEAFAQATRRIYADPPQDWDGSFDLLLLESIQDRGALKAELMEAGYGALGADFMVAAAASAKSQGPFLRLSAAPADLPTAQRLVERAWPLAEIESRYQRFIEVYSDILGALERGAARSDLDALLVRILLIHDYRRAVLKDPLLPAQLLPQPWAGATARVLCGTIYKALVPASEQWIDAHAHNDKGDLPEAGSDFRGRFASLKPATGLEASEKYVTKKY</sequence>
<dbReference type="PANTHER" id="PTHR30319:SF1">
    <property type="entry name" value="TRANSCRIPTIONAL REPRESSOR PAAX"/>
    <property type="match status" value="1"/>
</dbReference>
<evidence type="ECO:0000313" key="3">
    <source>
        <dbReference type="EMBL" id="MBJ6123885.1"/>
    </source>
</evidence>
<comment type="caution">
    <text evidence="3">The sequence shown here is derived from an EMBL/GenBank/DDBJ whole genome shotgun (WGS) entry which is preliminary data.</text>
</comment>
<dbReference type="PANTHER" id="PTHR30319">
    <property type="entry name" value="PHENYLACETIC ACID REGULATOR-RELATED TRANSCRIPTIONAL REPRESSOR"/>
    <property type="match status" value="1"/>
</dbReference>
<dbReference type="InterPro" id="IPR036388">
    <property type="entry name" value="WH-like_DNA-bd_sf"/>
</dbReference>
<reference evidence="4" key="1">
    <citation type="submission" date="2020-12" db="EMBL/GenBank/DDBJ databases">
        <title>Hymenobacter sp.</title>
        <authorList>
            <person name="Kim M.K."/>
        </authorList>
    </citation>
    <scope>NUCLEOTIDE SEQUENCE [LARGE SCALE GENOMIC DNA]</scope>
    <source>
        <strain evidence="4">BT325</strain>
    </source>
</reference>
<feature type="domain" description="Transcriptional repressor PaaX-like C-terminal" evidence="2">
    <location>
        <begin position="176"/>
        <end position="265"/>
    </location>
</feature>
<dbReference type="PIRSF" id="PIRSF020623">
    <property type="entry name" value="PaaX"/>
    <property type="match status" value="1"/>
</dbReference>
<keyword evidence="4" id="KW-1185">Reference proteome</keyword>
<name>A0ABS0XVT8_9HYPH</name>
<evidence type="ECO:0000313" key="4">
    <source>
        <dbReference type="Proteomes" id="UP000620670"/>
    </source>
</evidence>
<evidence type="ECO:0000259" key="2">
    <source>
        <dbReference type="Pfam" id="PF08223"/>
    </source>
</evidence>
<dbReference type="EMBL" id="JAELXT010000001">
    <property type="protein sequence ID" value="MBJ6123885.1"/>
    <property type="molecule type" value="Genomic_DNA"/>
</dbReference>
<dbReference type="SUPFAM" id="SSF46785">
    <property type="entry name" value="Winged helix' DNA-binding domain"/>
    <property type="match status" value="1"/>
</dbReference>
<dbReference type="Pfam" id="PF08223">
    <property type="entry name" value="PaaX_C"/>
    <property type="match status" value="1"/>
</dbReference>
<organism evidence="3 4">
    <name type="scientific">Microvirga splendida</name>
    <dbReference type="NCBI Taxonomy" id="2795727"/>
    <lineage>
        <taxon>Bacteria</taxon>
        <taxon>Pseudomonadati</taxon>
        <taxon>Pseudomonadota</taxon>
        <taxon>Alphaproteobacteria</taxon>
        <taxon>Hyphomicrobiales</taxon>
        <taxon>Methylobacteriaceae</taxon>
        <taxon>Microvirga</taxon>
    </lineage>
</organism>
<dbReference type="Gene3D" id="1.10.10.10">
    <property type="entry name" value="Winged helix-like DNA-binding domain superfamily/Winged helix DNA-binding domain"/>
    <property type="match status" value="1"/>
</dbReference>
<dbReference type="InterPro" id="IPR013225">
    <property type="entry name" value="PaaX_C"/>
</dbReference>
<dbReference type="InterPro" id="IPR011965">
    <property type="entry name" value="PaaX_trns_reg"/>
</dbReference>
<proteinExistence type="predicted"/>
<dbReference type="InterPro" id="IPR036390">
    <property type="entry name" value="WH_DNA-bd_sf"/>
</dbReference>
<feature type="domain" description="Transcriptional repressor PaaX-like N-terminal" evidence="1">
    <location>
        <begin position="19"/>
        <end position="87"/>
    </location>
</feature>
<accession>A0ABS0XVT8</accession>
<dbReference type="InterPro" id="IPR012906">
    <property type="entry name" value="PaaX-like_N"/>
</dbReference>
<dbReference type="Proteomes" id="UP000620670">
    <property type="component" value="Unassembled WGS sequence"/>
</dbReference>
<dbReference type="Gene3D" id="1.20.58.1460">
    <property type="match status" value="1"/>
</dbReference>
<evidence type="ECO:0000259" key="1">
    <source>
        <dbReference type="Pfam" id="PF07848"/>
    </source>
</evidence>
<dbReference type="RefSeq" id="WP_199045735.1">
    <property type="nucleotide sequence ID" value="NZ_JAELXT010000001.1"/>
</dbReference>
<gene>
    <name evidence="3" type="ORF">JAO75_00560</name>
</gene>
<dbReference type="Pfam" id="PF07848">
    <property type="entry name" value="PaaX"/>
    <property type="match status" value="1"/>
</dbReference>